<dbReference type="AlphaFoldDB" id="A0A848J3F1"/>
<dbReference type="Gene3D" id="1.10.357.10">
    <property type="entry name" value="Tetracycline Repressor, domain 2"/>
    <property type="match status" value="1"/>
</dbReference>
<name>A0A848J3F1_9BACT</name>
<evidence type="ECO:0000313" key="3">
    <source>
        <dbReference type="Proteomes" id="UP000559010"/>
    </source>
</evidence>
<dbReference type="RefSeq" id="WP_169681618.1">
    <property type="nucleotide sequence ID" value="NZ_JABBNU010000006.1"/>
</dbReference>
<dbReference type="InterPro" id="IPR036271">
    <property type="entry name" value="Tet_transcr_reg_TetR-rel_C_sf"/>
</dbReference>
<keyword evidence="3" id="KW-1185">Reference proteome</keyword>
<sequence>MATEQRIKSNYINHLLTEPENLRSVLAFCKKLKIKEEEFYEHYSSFESLEADIWQGFFNETIKSLGKEEEYELYPVRDKMLFFYYTLFEVLKKNRSYILFRKDAFEKPQRPPQYLKEFYSSFKTYVNELIDEGVEGGEVFKFPLKEQLKNPFLVQLIFLINFWIKDNSKDFEKTDEAIEKSVRLSFELISGGVFDAALDFGKFMVRQFS</sequence>
<evidence type="ECO:0000313" key="2">
    <source>
        <dbReference type="EMBL" id="NMM49060.1"/>
    </source>
</evidence>
<reference evidence="2 3" key="1">
    <citation type="submission" date="2020-04" db="EMBL/GenBank/DDBJ databases">
        <title>Flammeovirgaceae bacterium KN852 isolated from deep sea.</title>
        <authorList>
            <person name="Zhang D.-C."/>
        </authorList>
    </citation>
    <scope>NUCLEOTIDE SEQUENCE [LARGE SCALE GENOMIC DNA]</scope>
    <source>
        <strain evidence="2 3">KN852</strain>
    </source>
</reference>
<accession>A0A848J3F1</accession>
<dbReference type="EMBL" id="JABBNU010000006">
    <property type="protein sequence ID" value="NMM49060.1"/>
    <property type="molecule type" value="Genomic_DNA"/>
</dbReference>
<dbReference type="InterPro" id="IPR041673">
    <property type="entry name" value="TetR_C_23"/>
</dbReference>
<comment type="caution">
    <text evidence="2">The sequence shown here is derived from an EMBL/GenBank/DDBJ whole genome shotgun (WGS) entry which is preliminary data.</text>
</comment>
<gene>
    <name evidence="2" type="ORF">HH304_11675</name>
</gene>
<proteinExistence type="predicted"/>
<dbReference type="Pfam" id="PF17931">
    <property type="entry name" value="TetR_C_23"/>
    <property type="match status" value="1"/>
</dbReference>
<evidence type="ECO:0000259" key="1">
    <source>
        <dbReference type="Pfam" id="PF17931"/>
    </source>
</evidence>
<feature type="domain" description="Tetracyclin repressor-like C-terminal" evidence="1">
    <location>
        <begin position="79"/>
        <end position="204"/>
    </location>
</feature>
<dbReference type="Proteomes" id="UP000559010">
    <property type="component" value="Unassembled WGS sequence"/>
</dbReference>
<protein>
    <submittedName>
        <fullName evidence="2">TetR/AcrR family transcriptional regulator</fullName>
    </submittedName>
</protein>
<dbReference type="SUPFAM" id="SSF48498">
    <property type="entry name" value="Tetracyclin repressor-like, C-terminal domain"/>
    <property type="match status" value="1"/>
</dbReference>
<organism evidence="2 3">
    <name type="scientific">Marinigracilibium pacificum</name>
    <dbReference type="NCBI Taxonomy" id="2729599"/>
    <lineage>
        <taxon>Bacteria</taxon>
        <taxon>Pseudomonadati</taxon>
        <taxon>Bacteroidota</taxon>
        <taxon>Cytophagia</taxon>
        <taxon>Cytophagales</taxon>
        <taxon>Flammeovirgaceae</taxon>
        <taxon>Marinigracilibium</taxon>
    </lineage>
</organism>